<organism evidence="3 4">
    <name type="scientific">Undibacterium jejuense</name>
    <dbReference type="NCBI Taxonomy" id="1344949"/>
    <lineage>
        <taxon>Bacteria</taxon>
        <taxon>Pseudomonadati</taxon>
        <taxon>Pseudomonadota</taxon>
        <taxon>Betaproteobacteria</taxon>
        <taxon>Burkholderiales</taxon>
        <taxon>Oxalobacteraceae</taxon>
        <taxon>Undibacterium</taxon>
    </lineage>
</organism>
<evidence type="ECO:0000259" key="2">
    <source>
        <dbReference type="Pfam" id="PF13937"/>
    </source>
</evidence>
<proteinExistence type="predicted"/>
<name>A0A923HLD0_9BURK</name>
<feature type="transmembrane region" description="Helical" evidence="1">
    <location>
        <begin position="51"/>
        <end position="73"/>
    </location>
</feature>
<feature type="domain" description="Sodium symporter small subunit" evidence="2">
    <location>
        <begin position="10"/>
        <end position="78"/>
    </location>
</feature>
<dbReference type="NCBIfam" id="TIGR03647">
    <property type="entry name" value="Na_symport_sm"/>
    <property type="match status" value="1"/>
</dbReference>
<dbReference type="InterPro" id="IPR019886">
    <property type="entry name" value="Na_symporter_ssu"/>
</dbReference>
<dbReference type="PROSITE" id="PS51257">
    <property type="entry name" value="PROKAR_LIPOPROTEIN"/>
    <property type="match status" value="1"/>
</dbReference>
<reference evidence="3" key="1">
    <citation type="submission" date="2020-08" db="EMBL/GenBank/DDBJ databases">
        <title>Novel species isolated from subtropical streams in China.</title>
        <authorList>
            <person name="Lu H."/>
        </authorList>
    </citation>
    <scope>NUCLEOTIDE SEQUENCE</scope>
    <source>
        <strain evidence="3">KACC 12607</strain>
    </source>
</reference>
<comment type="caution">
    <text evidence="3">The sequence shown here is derived from an EMBL/GenBank/DDBJ whole genome shotgun (WGS) entry which is preliminary data.</text>
</comment>
<accession>A0A923HLD0</accession>
<keyword evidence="1" id="KW-1133">Transmembrane helix</keyword>
<dbReference type="Proteomes" id="UP000634011">
    <property type="component" value="Unassembled WGS sequence"/>
</dbReference>
<keyword evidence="1" id="KW-0812">Transmembrane</keyword>
<feature type="transmembrane region" description="Helical" evidence="1">
    <location>
        <begin position="21"/>
        <end position="39"/>
    </location>
</feature>
<evidence type="ECO:0000313" key="4">
    <source>
        <dbReference type="Proteomes" id="UP000634011"/>
    </source>
</evidence>
<evidence type="ECO:0000256" key="1">
    <source>
        <dbReference type="SAM" id="Phobius"/>
    </source>
</evidence>
<dbReference type="Pfam" id="PF13937">
    <property type="entry name" value="DUF4212"/>
    <property type="match status" value="1"/>
</dbReference>
<keyword evidence="1" id="KW-0472">Membrane</keyword>
<protein>
    <submittedName>
        <fullName evidence="3">DUF4212 domain-containing protein</fullName>
    </submittedName>
</protein>
<dbReference type="EMBL" id="JACOFV010000018">
    <property type="protein sequence ID" value="MBC3863837.1"/>
    <property type="molecule type" value="Genomic_DNA"/>
</dbReference>
<evidence type="ECO:0000313" key="3">
    <source>
        <dbReference type="EMBL" id="MBC3863837.1"/>
    </source>
</evidence>
<keyword evidence="4" id="KW-1185">Reference proteome</keyword>
<sequence length="87" mass="10120">MQKKTGKISSDYWRNAKRLTSILLLLWFSLTFGCLFFARELSTLHFFSWPLSFYIAAQGLTLSFVFILATYSIGMHWIGRTKKEGDD</sequence>
<dbReference type="AlphaFoldDB" id="A0A923HLD0"/>
<dbReference type="RefSeq" id="WP_186913787.1">
    <property type="nucleotide sequence ID" value="NZ_JACOFV010000018.1"/>
</dbReference>
<gene>
    <name evidence="3" type="ORF">H8K32_17155</name>
</gene>